<proteinExistence type="predicted"/>
<evidence type="ECO:0000313" key="2">
    <source>
        <dbReference type="Proteomes" id="UP001500748"/>
    </source>
</evidence>
<protein>
    <submittedName>
        <fullName evidence="1">Uncharacterized protein</fullName>
    </submittedName>
</protein>
<name>A0ABP7GFD7_9FLAO</name>
<gene>
    <name evidence="1" type="ORF">GCM10022423_15520</name>
</gene>
<keyword evidence="2" id="KW-1185">Reference proteome</keyword>
<sequence>MIVFSFDMFLADCKVHLQLTIKFIINFKILKVKYINPKMLSTKPDFCKTVGIWKGLN</sequence>
<dbReference type="EMBL" id="BAABDU010000003">
    <property type="protein sequence ID" value="GAA3764351.1"/>
    <property type="molecule type" value="Genomic_DNA"/>
</dbReference>
<evidence type="ECO:0000313" key="1">
    <source>
        <dbReference type="EMBL" id="GAA3764351.1"/>
    </source>
</evidence>
<reference evidence="2" key="1">
    <citation type="journal article" date="2019" name="Int. J. Syst. Evol. Microbiol.">
        <title>The Global Catalogue of Microorganisms (GCM) 10K type strain sequencing project: providing services to taxonomists for standard genome sequencing and annotation.</title>
        <authorList>
            <consortium name="The Broad Institute Genomics Platform"/>
            <consortium name="The Broad Institute Genome Sequencing Center for Infectious Disease"/>
            <person name="Wu L."/>
            <person name="Ma J."/>
        </authorList>
    </citation>
    <scope>NUCLEOTIDE SEQUENCE [LARGE SCALE GENOMIC DNA]</scope>
    <source>
        <strain evidence="2">JCM 17337</strain>
    </source>
</reference>
<accession>A0ABP7GFD7</accession>
<comment type="caution">
    <text evidence="1">The sequence shown here is derived from an EMBL/GenBank/DDBJ whole genome shotgun (WGS) entry which is preliminary data.</text>
</comment>
<dbReference type="Proteomes" id="UP001500748">
    <property type="component" value="Unassembled WGS sequence"/>
</dbReference>
<organism evidence="1 2">
    <name type="scientific">Flavobacterium ginsengiterrae</name>
    <dbReference type="NCBI Taxonomy" id="871695"/>
    <lineage>
        <taxon>Bacteria</taxon>
        <taxon>Pseudomonadati</taxon>
        <taxon>Bacteroidota</taxon>
        <taxon>Flavobacteriia</taxon>
        <taxon>Flavobacteriales</taxon>
        <taxon>Flavobacteriaceae</taxon>
        <taxon>Flavobacterium</taxon>
    </lineage>
</organism>